<dbReference type="SMART" id="SM00452">
    <property type="entry name" value="STI"/>
    <property type="match status" value="1"/>
</dbReference>
<name>A0A1U7ZMD3_NELNU</name>
<dbReference type="CDD" id="cd23375">
    <property type="entry name" value="beta-trefoil_STI_VvMLP-like"/>
    <property type="match status" value="1"/>
</dbReference>
<sequence length="211" mass="23670">MRTTAPLLLPVFLLALATTWPPVVVAAAPEAVRDTMGRPLHSRVRYYILPADESAGGFGFASTKNSSSCPFGVVQHEENQSNGLPLWFYPVDPKKGIIRVSTDLNIRFAILTLLPQPTVWKLGEFDPSTQQWFVNTCGALGNPGPETLSSWFKIEPYEEDYKLVFCPNVCSFSSPRRFCKVICRDLGIFFKNGIRYLALSDHPLKIKFNKQ</sequence>
<dbReference type="Pfam" id="PF00197">
    <property type="entry name" value="Kunitz_legume"/>
    <property type="match status" value="1"/>
</dbReference>
<dbReference type="KEGG" id="nnu:104591793"/>
<reference evidence="2" key="1">
    <citation type="submission" date="2025-08" db="UniProtKB">
        <authorList>
            <consortium name="RefSeq"/>
        </authorList>
    </citation>
    <scope>IDENTIFICATION</scope>
</reference>
<dbReference type="AlphaFoldDB" id="A0A1U7ZMD3"/>
<dbReference type="GeneID" id="104591793"/>
<dbReference type="InterPro" id="IPR002160">
    <property type="entry name" value="Prot_inh_Kunz-lg"/>
</dbReference>
<dbReference type="PANTHER" id="PTHR33107:SF5">
    <property type="entry name" value="KUNITZ TRYPSIN INHIBITOR 5"/>
    <property type="match status" value="1"/>
</dbReference>
<dbReference type="GO" id="GO:0004866">
    <property type="term" value="F:endopeptidase inhibitor activity"/>
    <property type="evidence" value="ECO:0007669"/>
    <property type="project" value="InterPro"/>
</dbReference>
<organism evidence="1 2">
    <name type="scientific">Nelumbo nucifera</name>
    <name type="common">Sacred lotus</name>
    <dbReference type="NCBI Taxonomy" id="4432"/>
    <lineage>
        <taxon>Eukaryota</taxon>
        <taxon>Viridiplantae</taxon>
        <taxon>Streptophyta</taxon>
        <taxon>Embryophyta</taxon>
        <taxon>Tracheophyta</taxon>
        <taxon>Spermatophyta</taxon>
        <taxon>Magnoliopsida</taxon>
        <taxon>Proteales</taxon>
        <taxon>Nelumbonaceae</taxon>
        <taxon>Nelumbo</taxon>
    </lineage>
</organism>
<dbReference type="PANTHER" id="PTHR33107">
    <property type="entry name" value="KUNITZ TRYPSIN INHIBITOR 2"/>
    <property type="match status" value="1"/>
</dbReference>
<dbReference type="Gene3D" id="2.80.10.50">
    <property type="match status" value="1"/>
</dbReference>
<dbReference type="PRINTS" id="PR00291">
    <property type="entry name" value="KUNITZINHBTR"/>
</dbReference>
<dbReference type="FunCoup" id="A0A1U7ZMD3">
    <property type="interactions" value="213"/>
</dbReference>
<dbReference type="eggNOG" id="ENOG502QWSQ">
    <property type="taxonomic scope" value="Eukaryota"/>
</dbReference>
<dbReference type="Proteomes" id="UP000189703">
    <property type="component" value="Unplaced"/>
</dbReference>
<protein>
    <submittedName>
        <fullName evidence="2">Miraculin-like</fullName>
    </submittedName>
</protein>
<dbReference type="OrthoDB" id="1872570at2759"/>
<dbReference type="SUPFAM" id="SSF50386">
    <property type="entry name" value="STI-like"/>
    <property type="match status" value="1"/>
</dbReference>
<dbReference type="InterPro" id="IPR011065">
    <property type="entry name" value="Kunitz_inhibitor_STI-like_sf"/>
</dbReference>
<accession>A0A1U7ZMD3</accession>
<dbReference type="RefSeq" id="XP_010249125.1">
    <property type="nucleotide sequence ID" value="XM_010250823.2"/>
</dbReference>
<evidence type="ECO:0000313" key="2">
    <source>
        <dbReference type="RefSeq" id="XP_010249125.1"/>
    </source>
</evidence>
<gene>
    <name evidence="2" type="primary">LOC104591793</name>
</gene>
<proteinExistence type="predicted"/>
<evidence type="ECO:0000313" key="1">
    <source>
        <dbReference type="Proteomes" id="UP000189703"/>
    </source>
</evidence>
<keyword evidence="1" id="KW-1185">Reference proteome</keyword>
<dbReference type="OMA" id="DATICVQ"/>